<evidence type="ECO:0000259" key="2">
    <source>
        <dbReference type="PROSITE" id="PS50022"/>
    </source>
</evidence>
<reference evidence="4" key="1">
    <citation type="submission" date="2015-07" db="EMBL/GenBank/DDBJ databases">
        <authorList>
            <consortium name="Consortium for Microbial Forensics and Genomics (microFORGE)"/>
            <person name="Knight B.M."/>
            <person name="Roberts D.P."/>
            <person name="Lin D."/>
            <person name="Hari K."/>
            <person name="Fletcher J."/>
            <person name="Melcher U."/>
            <person name="Blagden T."/>
            <person name="Winegar R.A."/>
        </authorList>
    </citation>
    <scope>NUCLEOTIDE SEQUENCE [LARGE SCALE GENOMIC DNA]</scope>
    <source>
        <strain evidence="4">DSM 23493</strain>
    </source>
</reference>
<dbReference type="SUPFAM" id="SSF49785">
    <property type="entry name" value="Galactose-binding domain-like"/>
    <property type="match status" value="1"/>
</dbReference>
<sequence length="277" mass="31434">MKKILLMFLFSIPFFIFSTIGDAHAETSNSTSLIPKMTSNNAPSGKATSSGVFFEPYLAFDGVPHYSKSGAFYAWGTSATTGWLAYEFNEPKVLNKYVLYYGDHQSNNPGYTSNLPNSWTFEGSNDGVNWVELDKVSNYTAWKNGENAFTITNNQSFKHFRINVTKNNGSVSNQVNLTIHELELWGYDTAEKPNPETKPEPTPEQNRAILVITLVTGVEKEYDLSLEEVNSFINWYDSTNGEKSYSINRTNKNKGPFKTRKDYFAHDKILMYEVSEY</sequence>
<organism evidence="3 4">
    <name type="scientific">Lysinibacillus xylanilyticus</name>
    <dbReference type="NCBI Taxonomy" id="582475"/>
    <lineage>
        <taxon>Bacteria</taxon>
        <taxon>Bacillati</taxon>
        <taxon>Bacillota</taxon>
        <taxon>Bacilli</taxon>
        <taxon>Bacillales</taxon>
        <taxon>Bacillaceae</taxon>
        <taxon>Lysinibacillus</taxon>
    </lineage>
</organism>
<feature type="signal peptide" evidence="1">
    <location>
        <begin position="1"/>
        <end position="25"/>
    </location>
</feature>
<dbReference type="GeneID" id="96598532"/>
<feature type="chain" id="PRO_5030010025" evidence="1">
    <location>
        <begin position="26"/>
        <end position="277"/>
    </location>
</feature>
<feature type="domain" description="F5/8 type C" evidence="2">
    <location>
        <begin position="30"/>
        <end position="187"/>
    </location>
</feature>
<dbReference type="RefSeq" id="WP_049665631.1">
    <property type="nucleotide sequence ID" value="NZ_LFXJ01000005.1"/>
</dbReference>
<keyword evidence="1" id="KW-0732">Signal</keyword>
<comment type="caution">
    <text evidence="3">The sequence shown here is derived from an EMBL/GenBank/DDBJ whole genome shotgun (WGS) entry which is preliminary data.</text>
</comment>
<dbReference type="OrthoDB" id="7182479at2"/>
<evidence type="ECO:0000256" key="1">
    <source>
        <dbReference type="SAM" id="SignalP"/>
    </source>
</evidence>
<name>A0A0K9FDS2_9BACI</name>
<dbReference type="AlphaFoldDB" id="A0A0K9FDS2"/>
<dbReference type="Proteomes" id="UP000037326">
    <property type="component" value="Unassembled WGS sequence"/>
</dbReference>
<gene>
    <name evidence="3" type="ORF">ACZ11_09720</name>
</gene>
<dbReference type="InterPro" id="IPR000421">
    <property type="entry name" value="FA58C"/>
</dbReference>
<dbReference type="PROSITE" id="PS50022">
    <property type="entry name" value="FA58C_3"/>
    <property type="match status" value="1"/>
</dbReference>
<protein>
    <submittedName>
        <fullName evidence="3">Ran-binding protein 10</fullName>
    </submittedName>
</protein>
<dbReference type="Gene3D" id="2.60.120.260">
    <property type="entry name" value="Galactose-binding domain-like"/>
    <property type="match status" value="1"/>
</dbReference>
<evidence type="ECO:0000313" key="3">
    <source>
        <dbReference type="EMBL" id="KMY32397.1"/>
    </source>
</evidence>
<dbReference type="PATRIC" id="fig|582475.4.peg.1518"/>
<dbReference type="InterPro" id="IPR008979">
    <property type="entry name" value="Galactose-bd-like_sf"/>
</dbReference>
<evidence type="ECO:0000313" key="4">
    <source>
        <dbReference type="Proteomes" id="UP000037326"/>
    </source>
</evidence>
<dbReference type="Pfam" id="PF00754">
    <property type="entry name" value="F5_F8_type_C"/>
    <property type="match status" value="1"/>
</dbReference>
<proteinExistence type="predicted"/>
<accession>A0A0K9FDS2</accession>
<dbReference type="EMBL" id="LFXJ01000005">
    <property type="protein sequence ID" value="KMY32397.1"/>
    <property type="molecule type" value="Genomic_DNA"/>
</dbReference>